<evidence type="ECO:0000256" key="1">
    <source>
        <dbReference type="SAM" id="SignalP"/>
    </source>
</evidence>
<gene>
    <name evidence="2" type="ordered locus">Sde_3241</name>
</gene>
<evidence type="ECO:0008006" key="4">
    <source>
        <dbReference type="Google" id="ProtNLM"/>
    </source>
</evidence>
<dbReference type="eggNOG" id="ENOG5033B52">
    <property type="taxonomic scope" value="Bacteria"/>
</dbReference>
<dbReference type="KEGG" id="sde:Sde_3241"/>
<protein>
    <recommendedName>
        <fullName evidence="4">Lipoprotein</fullName>
    </recommendedName>
</protein>
<dbReference type="EMBL" id="CP000282">
    <property type="protein sequence ID" value="ABD82498.1"/>
    <property type="molecule type" value="Genomic_DNA"/>
</dbReference>
<dbReference type="AlphaFoldDB" id="Q21FN1"/>
<evidence type="ECO:0000313" key="3">
    <source>
        <dbReference type="Proteomes" id="UP000001947"/>
    </source>
</evidence>
<dbReference type="OrthoDB" id="6712646at2"/>
<dbReference type="HOGENOM" id="CLU_177486_0_0_6"/>
<dbReference type="STRING" id="203122.Sde_3241"/>
<feature type="signal peptide" evidence="1">
    <location>
        <begin position="1"/>
        <end position="21"/>
    </location>
</feature>
<accession>Q21FN1</accession>
<dbReference type="PROSITE" id="PS51257">
    <property type="entry name" value="PROKAR_LIPOPROTEIN"/>
    <property type="match status" value="1"/>
</dbReference>
<keyword evidence="3" id="KW-1185">Reference proteome</keyword>
<dbReference type="RefSeq" id="WP_011469714.1">
    <property type="nucleotide sequence ID" value="NC_007912.1"/>
</dbReference>
<organism evidence="2 3">
    <name type="scientific">Saccharophagus degradans (strain 2-40 / ATCC 43961 / DSM 17024)</name>
    <dbReference type="NCBI Taxonomy" id="203122"/>
    <lineage>
        <taxon>Bacteria</taxon>
        <taxon>Pseudomonadati</taxon>
        <taxon>Pseudomonadota</taxon>
        <taxon>Gammaproteobacteria</taxon>
        <taxon>Cellvibrionales</taxon>
        <taxon>Cellvibrionaceae</taxon>
        <taxon>Saccharophagus</taxon>
    </lineage>
</organism>
<feature type="chain" id="PRO_5004199851" description="Lipoprotein" evidence="1">
    <location>
        <begin position="22"/>
        <end position="100"/>
    </location>
</feature>
<dbReference type="GeneID" id="98614863"/>
<reference evidence="2 3" key="1">
    <citation type="journal article" date="2008" name="PLoS Genet.">
        <title>Complete genome sequence of the complex carbohydrate-degrading marine bacterium, Saccharophagus degradans strain 2-40 T.</title>
        <authorList>
            <person name="Weiner R.M."/>
            <person name="Taylor L.E.II."/>
            <person name="Henrissat B."/>
            <person name="Hauser L."/>
            <person name="Land M."/>
            <person name="Coutinho P.M."/>
            <person name="Rancurel C."/>
            <person name="Saunders E.H."/>
            <person name="Longmire A.G."/>
            <person name="Zhang H."/>
            <person name="Bayer E.A."/>
            <person name="Gilbert H.J."/>
            <person name="Larimer F."/>
            <person name="Zhulin I.B."/>
            <person name="Ekborg N.A."/>
            <person name="Lamed R."/>
            <person name="Richardson P.M."/>
            <person name="Borovok I."/>
            <person name="Hutcheson S."/>
        </authorList>
    </citation>
    <scope>NUCLEOTIDE SEQUENCE [LARGE SCALE GENOMIC DNA]</scope>
    <source>
        <strain evidence="3">2-40 / ATCC 43961 / DSM 17024</strain>
    </source>
</reference>
<keyword evidence="1" id="KW-0732">Signal</keyword>
<name>Q21FN1_SACD2</name>
<proteinExistence type="predicted"/>
<dbReference type="Proteomes" id="UP000001947">
    <property type="component" value="Chromosome"/>
</dbReference>
<evidence type="ECO:0000313" key="2">
    <source>
        <dbReference type="EMBL" id="ABD82498.1"/>
    </source>
</evidence>
<sequence>MKNLVLFVVVMLCGCTQMLPATSKLEAPGVYTVKAFGNSFANIDKLKDKVDKKAAKLCGESGFTYVDGGLQVKQERTYNNGGTQSGSYKVFSKTVKCGEG</sequence>